<evidence type="ECO:0000256" key="5">
    <source>
        <dbReference type="ARBA" id="ARBA00022723"/>
    </source>
</evidence>
<dbReference type="EC" id="2.7.1.50" evidence="11"/>
<comment type="cofactor">
    <cofactor evidence="2 11">
        <name>Mg(2+)</name>
        <dbReference type="ChEBI" id="CHEBI:18420"/>
    </cofactor>
</comment>
<feature type="binding site" evidence="11">
    <location>
        <position position="161"/>
    </location>
    <ligand>
        <name>ATP</name>
        <dbReference type="ChEBI" id="CHEBI:30616"/>
    </ligand>
</feature>
<evidence type="ECO:0000256" key="9">
    <source>
        <dbReference type="ARBA" id="ARBA00022842"/>
    </source>
</evidence>
<evidence type="ECO:0000256" key="4">
    <source>
        <dbReference type="ARBA" id="ARBA00022679"/>
    </source>
</evidence>
<evidence type="ECO:0000256" key="2">
    <source>
        <dbReference type="ARBA" id="ARBA00001946"/>
    </source>
</evidence>
<keyword evidence="6 11" id="KW-0547">Nucleotide-binding</keyword>
<feature type="binding site" evidence="11">
    <location>
        <position position="116"/>
    </location>
    <ligand>
        <name>ATP</name>
        <dbReference type="ChEBI" id="CHEBI:30616"/>
    </ligand>
</feature>
<dbReference type="CDD" id="cd01170">
    <property type="entry name" value="THZ_kinase"/>
    <property type="match status" value="1"/>
</dbReference>
<dbReference type="NCBIfam" id="NF006830">
    <property type="entry name" value="PRK09355.1"/>
    <property type="match status" value="1"/>
</dbReference>
<comment type="similarity">
    <text evidence="11">Belongs to the Thz kinase family.</text>
</comment>
<dbReference type="AlphaFoldDB" id="A0A0R1U8B4"/>
<dbReference type="Proteomes" id="UP000050816">
    <property type="component" value="Unassembled WGS sequence"/>
</dbReference>
<keyword evidence="5 11" id="KW-0479">Metal-binding</keyword>
<evidence type="ECO:0000313" key="13">
    <source>
        <dbReference type="Proteomes" id="UP000050816"/>
    </source>
</evidence>
<dbReference type="InterPro" id="IPR000417">
    <property type="entry name" value="Hyethyz_kinase"/>
</dbReference>
<dbReference type="InterPro" id="IPR029056">
    <property type="entry name" value="Ribokinase-like"/>
</dbReference>
<name>A0A0R1U8B4_9LACO</name>
<keyword evidence="8 11" id="KW-0067">ATP-binding</keyword>
<organism evidence="12 13">
    <name type="scientific">Limosilactobacillus ingluviei DSM 15946</name>
    <dbReference type="NCBI Taxonomy" id="1423760"/>
    <lineage>
        <taxon>Bacteria</taxon>
        <taxon>Bacillati</taxon>
        <taxon>Bacillota</taxon>
        <taxon>Bacilli</taxon>
        <taxon>Lactobacillales</taxon>
        <taxon>Lactobacillaceae</taxon>
        <taxon>Limosilactobacillus</taxon>
    </lineage>
</organism>
<dbReference type="SUPFAM" id="SSF53613">
    <property type="entry name" value="Ribokinase-like"/>
    <property type="match status" value="1"/>
</dbReference>
<proteinExistence type="inferred from homology"/>
<keyword evidence="4 11" id="KW-0808">Transferase</keyword>
<comment type="caution">
    <text evidence="12">The sequence shown here is derived from an EMBL/GenBank/DDBJ whole genome shotgun (WGS) entry which is preliminary data.</text>
</comment>
<evidence type="ECO:0000256" key="8">
    <source>
        <dbReference type="ARBA" id="ARBA00022840"/>
    </source>
</evidence>
<dbReference type="HAMAP" id="MF_00228">
    <property type="entry name" value="Thz_kinase"/>
    <property type="match status" value="1"/>
</dbReference>
<comment type="catalytic activity">
    <reaction evidence="1 11">
        <text>5-(2-hydroxyethyl)-4-methylthiazole + ATP = 4-methyl-5-(2-phosphooxyethyl)-thiazole + ADP + H(+)</text>
        <dbReference type="Rhea" id="RHEA:24212"/>
        <dbReference type="ChEBI" id="CHEBI:15378"/>
        <dbReference type="ChEBI" id="CHEBI:17957"/>
        <dbReference type="ChEBI" id="CHEBI:30616"/>
        <dbReference type="ChEBI" id="CHEBI:58296"/>
        <dbReference type="ChEBI" id="CHEBI:456216"/>
        <dbReference type="EC" id="2.7.1.50"/>
    </reaction>
</comment>
<dbReference type="GO" id="GO:0004417">
    <property type="term" value="F:hydroxyethylthiazole kinase activity"/>
    <property type="evidence" value="ECO:0007669"/>
    <property type="project" value="UniProtKB-UniRule"/>
</dbReference>
<dbReference type="Gene3D" id="3.40.1190.20">
    <property type="match status" value="1"/>
</dbReference>
<evidence type="ECO:0000256" key="3">
    <source>
        <dbReference type="ARBA" id="ARBA00004868"/>
    </source>
</evidence>
<keyword evidence="7 11" id="KW-0418">Kinase</keyword>
<feature type="binding site" evidence="11">
    <location>
        <position position="188"/>
    </location>
    <ligand>
        <name>substrate</name>
    </ligand>
</feature>
<dbReference type="GO" id="GO:0005524">
    <property type="term" value="F:ATP binding"/>
    <property type="evidence" value="ECO:0007669"/>
    <property type="project" value="UniProtKB-UniRule"/>
</dbReference>
<dbReference type="EMBL" id="AZFK01000088">
    <property type="protein sequence ID" value="KRL87642.1"/>
    <property type="molecule type" value="Genomic_DNA"/>
</dbReference>
<dbReference type="GO" id="GO:0009228">
    <property type="term" value="P:thiamine biosynthetic process"/>
    <property type="evidence" value="ECO:0007669"/>
    <property type="project" value="UniProtKB-KW"/>
</dbReference>
<dbReference type="RefSeq" id="WP_056955613.1">
    <property type="nucleotide sequence ID" value="NZ_AZFK01000088.1"/>
</dbReference>
<dbReference type="PRINTS" id="PR01099">
    <property type="entry name" value="HYETHTZKNASE"/>
</dbReference>
<accession>A0A0R1U8B4</accession>
<dbReference type="PIRSF" id="PIRSF000513">
    <property type="entry name" value="Thz_kinase"/>
    <property type="match status" value="1"/>
</dbReference>
<evidence type="ECO:0000256" key="6">
    <source>
        <dbReference type="ARBA" id="ARBA00022741"/>
    </source>
</evidence>
<evidence type="ECO:0000256" key="11">
    <source>
        <dbReference type="HAMAP-Rule" id="MF_00228"/>
    </source>
</evidence>
<evidence type="ECO:0000256" key="7">
    <source>
        <dbReference type="ARBA" id="ARBA00022777"/>
    </source>
</evidence>
<feature type="binding site" evidence="11">
    <location>
        <position position="41"/>
    </location>
    <ligand>
        <name>substrate</name>
    </ligand>
</feature>
<evidence type="ECO:0000256" key="1">
    <source>
        <dbReference type="ARBA" id="ARBA00001771"/>
    </source>
</evidence>
<dbReference type="GO" id="GO:0009229">
    <property type="term" value="P:thiamine diphosphate biosynthetic process"/>
    <property type="evidence" value="ECO:0007669"/>
    <property type="project" value="UniProtKB-UniRule"/>
</dbReference>
<keyword evidence="10 11" id="KW-0784">Thiamine biosynthesis</keyword>
<evidence type="ECO:0000256" key="10">
    <source>
        <dbReference type="ARBA" id="ARBA00022977"/>
    </source>
</evidence>
<evidence type="ECO:0000313" key="12">
    <source>
        <dbReference type="EMBL" id="KRL87642.1"/>
    </source>
</evidence>
<sequence>MEVQLITSLQQRRPLVLAVTNFITAGAVANCLSAAGMSPLMPSDPAEAAELVALADAVVVNIGSVGAEQAALLRAVVTAARQLKKPLVLDPVAVGASQARRQLITELLAGPVTLIRGNASEIAVLAGATSHGHGIDAGAESNLAQVAAACAKRHACLVVLSGPVDYVSDGQHTKALPGGSPLMPKVVGTGDMLSAFLAGCLTLPMAPLTAAELGTAYFGQAGAQADDGQLGHWLSNFLTVLAQAPHDFGKAVQTND</sequence>
<comment type="function">
    <text evidence="11">Catalyzes the phosphorylation of the hydroxyl group of 4-methyl-5-beta-hydroxyethylthiazole (THZ).</text>
</comment>
<dbReference type="GO" id="GO:0000287">
    <property type="term" value="F:magnesium ion binding"/>
    <property type="evidence" value="ECO:0007669"/>
    <property type="project" value="UniProtKB-UniRule"/>
</dbReference>
<gene>
    <name evidence="11" type="primary">thiM</name>
    <name evidence="12" type="ORF">FC43_GL000957</name>
</gene>
<dbReference type="PATRIC" id="fig|1423760.3.peg.988"/>
<dbReference type="UniPathway" id="UPA00060">
    <property type="reaction ID" value="UER00139"/>
</dbReference>
<protein>
    <recommendedName>
        <fullName evidence="11">Hydroxyethylthiazole kinase</fullName>
        <ecNumber evidence="11">2.7.1.50</ecNumber>
    </recommendedName>
    <alternativeName>
        <fullName evidence="11">4-methyl-5-beta-hydroxyethylthiazole kinase</fullName>
        <shortName evidence="11">TH kinase</shortName>
        <shortName evidence="11">Thz kinase</shortName>
    </alternativeName>
</protein>
<reference evidence="12 13" key="1">
    <citation type="journal article" date="2015" name="Genome Announc.">
        <title>Expanding the biotechnology potential of lactobacilli through comparative genomics of 213 strains and associated genera.</title>
        <authorList>
            <person name="Sun Z."/>
            <person name="Harris H.M."/>
            <person name="McCann A."/>
            <person name="Guo C."/>
            <person name="Argimon S."/>
            <person name="Zhang W."/>
            <person name="Yang X."/>
            <person name="Jeffery I.B."/>
            <person name="Cooney J.C."/>
            <person name="Kagawa T.F."/>
            <person name="Liu W."/>
            <person name="Song Y."/>
            <person name="Salvetti E."/>
            <person name="Wrobel A."/>
            <person name="Rasinkangas P."/>
            <person name="Parkhill J."/>
            <person name="Rea M.C."/>
            <person name="O'Sullivan O."/>
            <person name="Ritari J."/>
            <person name="Douillard F.P."/>
            <person name="Paul Ross R."/>
            <person name="Yang R."/>
            <person name="Briner A.E."/>
            <person name="Felis G.E."/>
            <person name="de Vos W.M."/>
            <person name="Barrangou R."/>
            <person name="Klaenhammer T.R."/>
            <person name="Caufield P.W."/>
            <person name="Cui Y."/>
            <person name="Zhang H."/>
            <person name="O'Toole P.W."/>
        </authorList>
    </citation>
    <scope>NUCLEOTIDE SEQUENCE [LARGE SCALE GENOMIC DNA]</scope>
    <source>
        <strain evidence="12 13">DSM 15946</strain>
    </source>
</reference>
<keyword evidence="9 11" id="KW-0460">Magnesium</keyword>
<dbReference type="Pfam" id="PF02110">
    <property type="entry name" value="HK"/>
    <property type="match status" value="1"/>
</dbReference>
<comment type="pathway">
    <text evidence="3 11">Cofactor biosynthesis; thiamine diphosphate biosynthesis; 4-methyl-5-(2-phosphoethyl)-thiazole from 5-(2-hydroxyethyl)-4-methylthiazole: step 1/1.</text>
</comment>